<dbReference type="InterPro" id="IPR016186">
    <property type="entry name" value="C-type_lectin-like/link_sf"/>
</dbReference>
<dbReference type="Gene3D" id="3.10.100.10">
    <property type="entry name" value="Mannose-Binding Protein A, subunit A"/>
    <property type="match status" value="2"/>
</dbReference>
<name>A0A9N9TKY7_PHYSR</name>
<dbReference type="EMBL" id="OU900108">
    <property type="protein sequence ID" value="CAG9857820.1"/>
    <property type="molecule type" value="Genomic_DNA"/>
</dbReference>
<evidence type="ECO:0000259" key="3">
    <source>
        <dbReference type="SMART" id="SM00034"/>
    </source>
</evidence>
<dbReference type="InterPro" id="IPR001304">
    <property type="entry name" value="C-type_lectin-like"/>
</dbReference>
<dbReference type="PANTHER" id="PTHR22803">
    <property type="entry name" value="MANNOSE, PHOSPHOLIPASE, LECTIN RECEPTOR RELATED"/>
    <property type="match status" value="1"/>
</dbReference>
<dbReference type="SUPFAM" id="SSF56436">
    <property type="entry name" value="C-type lectin-like"/>
    <property type="match status" value="2"/>
</dbReference>
<gene>
    <name evidence="4" type="ORF">PHYEVI_LOCUS4218</name>
</gene>
<protein>
    <recommendedName>
        <fullName evidence="3">C-type lectin domain-containing protein</fullName>
    </recommendedName>
</protein>
<evidence type="ECO:0000313" key="4">
    <source>
        <dbReference type="EMBL" id="CAG9857820.1"/>
    </source>
</evidence>
<dbReference type="Pfam" id="PF00059">
    <property type="entry name" value="Lectin_C"/>
    <property type="match status" value="2"/>
</dbReference>
<organism evidence="4 5">
    <name type="scientific">Phyllotreta striolata</name>
    <name type="common">Striped flea beetle</name>
    <name type="synonym">Crioceris striolata</name>
    <dbReference type="NCBI Taxonomy" id="444603"/>
    <lineage>
        <taxon>Eukaryota</taxon>
        <taxon>Metazoa</taxon>
        <taxon>Ecdysozoa</taxon>
        <taxon>Arthropoda</taxon>
        <taxon>Hexapoda</taxon>
        <taxon>Insecta</taxon>
        <taxon>Pterygota</taxon>
        <taxon>Neoptera</taxon>
        <taxon>Endopterygota</taxon>
        <taxon>Coleoptera</taxon>
        <taxon>Polyphaga</taxon>
        <taxon>Cucujiformia</taxon>
        <taxon>Chrysomeloidea</taxon>
        <taxon>Chrysomelidae</taxon>
        <taxon>Galerucinae</taxon>
        <taxon>Alticini</taxon>
        <taxon>Phyllotreta</taxon>
    </lineage>
</organism>
<feature type="domain" description="C-type lectin" evidence="3">
    <location>
        <begin position="8"/>
        <end position="142"/>
    </location>
</feature>
<feature type="domain" description="C-type lectin" evidence="3">
    <location>
        <begin position="161"/>
        <end position="284"/>
    </location>
</feature>
<proteinExistence type="predicted"/>
<dbReference type="InterPro" id="IPR016187">
    <property type="entry name" value="CTDL_fold"/>
</dbReference>
<dbReference type="InterPro" id="IPR018378">
    <property type="entry name" value="C-type_lectin_CS"/>
</dbReference>
<keyword evidence="1" id="KW-1015">Disulfide bond</keyword>
<sequence>MFSKILFCFILYATCEGRSYKEYESKDGNSESNYFFSDEEATFYDASHLCQQQGMQLISIETHIKNIEVSNLLNGSTESYWTSANNVFNGEWYWLKGEVMEYKNGLNSKNAYRDNGVTISKKDRKVSWNMERCYNKHRYICEKLPDSVSNPECNDYSNLLVHGNTINNKKYYIGKELITYSKALQVCKSMCMELVSIENEEKNKDIFEALSSESATEIFWSSGHYKPGNSWRWANGVESQFFSWNKLEPNNARNNEYCIEILQTDGKVGWNDEPCEEKRMYLCESKNYKG</sequence>
<dbReference type="OrthoDB" id="6691028at2759"/>
<reference evidence="4" key="1">
    <citation type="submission" date="2022-01" db="EMBL/GenBank/DDBJ databases">
        <authorList>
            <person name="King R."/>
        </authorList>
    </citation>
    <scope>NUCLEOTIDE SEQUENCE</scope>
</reference>
<dbReference type="CDD" id="cd00037">
    <property type="entry name" value="CLECT"/>
    <property type="match status" value="2"/>
</dbReference>
<dbReference type="SMART" id="SM00034">
    <property type="entry name" value="CLECT"/>
    <property type="match status" value="2"/>
</dbReference>
<keyword evidence="5" id="KW-1185">Reference proteome</keyword>
<dbReference type="InterPro" id="IPR050111">
    <property type="entry name" value="C-type_lectin/snaclec_domain"/>
</dbReference>
<dbReference type="AlphaFoldDB" id="A0A9N9TKY7"/>
<dbReference type="Proteomes" id="UP001153712">
    <property type="component" value="Chromosome 15"/>
</dbReference>
<evidence type="ECO:0000313" key="5">
    <source>
        <dbReference type="Proteomes" id="UP001153712"/>
    </source>
</evidence>
<feature type="signal peptide" evidence="2">
    <location>
        <begin position="1"/>
        <end position="17"/>
    </location>
</feature>
<evidence type="ECO:0000256" key="1">
    <source>
        <dbReference type="ARBA" id="ARBA00023157"/>
    </source>
</evidence>
<feature type="chain" id="PRO_5040265473" description="C-type lectin domain-containing protein" evidence="2">
    <location>
        <begin position="18"/>
        <end position="290"/>
    </location>
</feature>
<evidence type="ECO:0000256" key="2">
    <source>
        <dbReference type="SAM" id="SignalP"/>
    </source>
</evidence>
<dbReference type="PROSITE" id="PS00615">
    <property type="entry name" value="C_TYPE_LECTIN_1"/>
    <property type="match status" value="1"/>
</dbReference>
<keyword evidence="2" id="KW-0732">Signal</keyword>
<accession>A0A9N9TKY7</accession>